<feature type="transmembrane region" description="Helical" evidence="2">
    <location>
        <begin position="202"/>
        <end position="221"/>
    </location>
</feature>
<accession>A0AAV9GL62</accession>
<feature type="region of interest" description="Disordered" evidence="1">
    <location>
        <begin position="450"/>
        <end position="471"/>
    </location>
</feature>
<keyword evidence="2" id="KW-1133">Transmembrane helix</keyword>
<feature type="transmembrane region" description="Helical" evidence="2">
    <location>
        <begin position="392"/>
        <end position="412"/>
    </location>
</feature>
<feature type="transmembrane region" description="Helical" evidence="2">
    <location>
        <begin position="161"/>
        <end position="190"/>
    </location>
</feature>
<reference evidence="3" key="2">
    <citation type="submission" date="2023-05" db="EMBL/GenBank/DDBJ databases">
        <authorList>
            <consortium name="Lawrence Berkeley National Laboratory"/>
            <person name="Steindorff A."/>
            <person name="Hensen N."/>
            <person name="Bonometti L."/>
            <person name="Westerberg I."/>
            <person name="Brannstrom I.O."/>
            <person name="Guillou S."/>
            <person name="Cros-Aarteil S."/>
            <person name="Calhoun S."/>
            <person name="Haridas S."/>
            <person name="Kuo A."/>
            <person name="Mondo S."/>
            <person name="Pangilinan J."/>
            <person name="Riley R."/>
            <person name="Labutti K."/>
            <person name="Andreopoulos B."/>
            <person name="Lipzen A."/>
            <person name="Chen C."/>
            <person name="Yanf M."/>
            <person name="Daum C."/>
            <person name="Ng V."/>
            <person name="Clum A."/>
            <person name="Ohm R."/>
            <person name="Martin F."/>
            <person name="Silar P."/>
            <person name="Natvig D."/>
            <person name="Lalanne C."/>
            <person name="Gautier V."/>
            <person name="Ament-Velasquez S.L."/>
            <person name="Kruys A."/>
            <person name="Hutchinson M.I."/>
            <person name="Powell A.J."/>
            <person name="Barry K."/>
            <person name="Miller A.N."/>
            <person name="Grigoriev I.V."/>
            <person name="Debuchy R."/>
            <person name="Gladieux P."/>
            <person name="Thoren M.H."/>
            <person name="Johannesson H."/>
        </authorList>
    </citation>
    <scope>NUCLEOTIDE SEQUENCE</scope>
    <source>
        <strain evidence="3">PSN243</strain>
    </source>
</reference>
<proteinExistence type="predicted"/>
<gene>
    <name evidence="3" type="ORF">QBC34DRAFT_100593</name>
</gene>
<evidence type="ECO:0000256" key="2">
    <source>
        <dbReference type="SAM" id="Phobius"/>
    </source>
</evidence>
<feature type="transmembrane region" description="Helical" evidence="2">
    <location>
        <begin position="288"/>
        <end position="310"/>
    </location>
</feature>
<dbReference type="EMBL" id="MU865940">
    <property type="protein sequence ID" value="KAK4448892.1"/>
    <property type="molecule type" value="Genomic_DNA"/>
</dbReference>
<dbReference type="AlphaFoldDB" id="A0AAV9GL62"/>
<comment type="caution">
    <text evidence="3">The sequence shown here is derived from an EMBL/GenBank/DDBJ whole genome shotgun (WGS) entry which is preliminary data.</text>
</comment>
<organism evidence="3 4">
    <name type="scientific">Podospora aff. communis PSN243</name>
    <dbReference type="NCBI Taxonomy" id="3040156"/>
    <lineage>
        <taxon>Eukaryota</taxon>
        <taxon>Fungi</taxon>
        <taxon>Dikarya</taxon>
        <taxon>Ascomycota</taxon>
        <taxon>Pezizomycotina</taxon>
        <taxon>Sordariomycetes</taxon>
        <taxon>Sordariomycetidae</taxon>
        <taxon>Sordariales</taxon>
        <taxon>Podosporaceae</taxon>
        <taxon>Podospora</taxon>
    </lineage>
</organism>
<keyword evidence="4" id="KW-1185">Reference proteome</keyword>
<reference evidence="3" key="1">
    <citation type="journal article" date="2023" name="Mol. Phylogenet. Evol.">
        <title>Genome-scale phylogeny and comparative genomics of the fungal order Sordariales.</title>
        <authorList>
            <person name="Hensen N."/>
            <person name="Bonometti L."/>
            <person name="Westerberg I."/>
            <person name="Brannstrom I.O."/>
            <person name="Guillou S."/>
            <person name="Cros-Aarteil S."/>
            <person name="Calhoun S."/>
            <person name="Haridas S."/>
            <person name="Kuo A."/>
            <person name="Mondo S."/>
            <person name="Pangilinan J."/>
            <person name="Riley R."/>
            <person name="LaButti K."/>
            <person name="Andreopoulos B."/>
            <person name="Lipzen A."/>
            <person name="Chen C."/>
            <person name="Yan M."/>
            <person name="Daum C."/>
            <person name="Ng V."/>
            <person name="Clum A."/>
            <person name="Steindorff A."/>
            <person name="Ohm R.A."/>
            <person name="Martin F."/>
            <person name="Silar P."/>
            <person name="Natvig D.O."/>
            <person name="Lalanne C."/>
            <person name="Gautier V."/>
            <person name="Ament-Velasquez S.L."/>
            <person name="Kruys A."/>
            <person name="Hutchinson M.I."/>
            <person name="Powell A.J."/>
            <person name="Barry K."/>
            <person name="Miller A.N."/>
            <person name="Grigoriev I.V."/>
            <person name="Debuchy R."/>
            <person name="Gladieux P."/>
            <person name="Hiltunen Thoren M."/>
            <person name="Johannesson H."/>
        </authorList>
    </citation>
    <scope>NUCLEOTIDE SEQUENCE</scope>
    <source>
        <strain evidence="3">PSN243</strain>
    </source>
</reference>
<feature type="compositionally biased region" description="Basic and acidic residues" evidence="1">
    <location>
        <begin position="453"/>
        <end position="471"/>
    </location>
</feature>
<dbReference type="Proteomes" id="UP001321760">
    <property type="component" value="Unassembled WGS sequence"/>
</dbReference>
<evidence type="ECO:0000256" key="1">
    <source>
        <dbReference type="SAM" id="MobiDB-lite"/>
    </source>
</evidence>
<protein>
    <submittedName>
        <fullName evidence="3">Uncharacterized protein</fullName>
    </submittedName>
</protein>
<evidence type="ECO:0000313" key="4">
    <source>
        <dbReference type="Proteomes" id="UP001321760"/>
    </source>
</evidence>
<keyword evidence="2" id="KW-0472">Membrane</keyword>
<feature type="transmembrane region" description="Helical" evidence="2">
    <location>
        <begin position="116"/>
        <end position="140"/>
    </location>
</feature>
<sequence>MAGNLSSPIANWTLLDFDYGADCNRAALFWTSYYNRVWSPWSSLENFPFAQFVDFVRHAAPDPFLNVSRGVIVDWIDGLNFTIEDESGELWSRARGLDTCDAEVCYTLDWEGNPDLAGIGVLFSYIVEVVLATVFILVLGSQYLTHLYRGQTYTTRRRSPIWAAFQTSLGLFWDTSFLFNLAVTVAALVAVRETYSFYINDFARLASALTWSVIALTWPLYRPTCHHRRARSLGLFVASALCATLMWLVYGWGAAKAKAPGTTFEWLCYQRQDGSTDKRTTGSTLGTIVVHLSGSMAVLYIAVWLGSRAVEVYYRYIRRHFVEPASYPQPASNGSSRPALSRRWRWTVGILVVGWMVAAFTLMYLSIVTFMFKRDLTALVAGPSFQENYWGFGQVMSLAVWFPTGMDFLLVVRGNLRALKYRLPRGVDVDILDERKEARDRERHGVTVSVEDFQDKDYAEEDRPPDDRRHV</sequence>
<feature type="transmembrane region" description="Helical" evidence="2">
    <location>
        <begin position="346"/>
        <end position="372"/>
    </location>
</feature>
<feature type="transmembrane region" description="Helical" evidence="2">
    <location>
        <begin position="233"/>
        <end position="253"/>
    </location>
</feature>
<name>A0AAV9GL62_9PEZI</name>
<keyword evidence="2" id="KW-0812">Transmembrane</keyword>
<evidence type="ECO:0000313" key="3">
    <source>
        <dbReference type="EMBL" id="KAK4448892.1"/>
    </source>
</evidence>